<protein>
    <submittedName>
        <fullName evidence="2">Unannotated protein</fullName>
    </submittedName>
</protein>
<gene>
    <name evidence="2" type="ORF">UFOPK1726_00306</name>
</gene>
<dbReference type="InterPro" id="IPR038772">
    <property type="entry name" value="Sph/SMPD2-like"/>
</dbReference>
<sequence length="273" mass="30946">MLSLPSYPSTPLRFTDTTAPRIITYNIQSLPHYSKDIARIYESLREYDIICLQECFQSMWFNSSRIQRQFGENFHIARATLTKSSMKIIDSGLIILSKFPIVTTEFHPFSWYRGVASDSLAEKGWLSAVLRLPAGKLNVICTHLQASYTAKMENMSASKKQLKEIFRSNLKPKYPTIIAGDFNMSPNESRDIIEHTGYNVFSGMRPTTYILYGDDGGELRCEAHQFHVRCRPYELDFFIASPGVMLEDIEVINYGISDHVSVSGKIGVSNSGL</sequence>
<evidence type="ECO:0000313" key="2">
    <source>
        <dbReference type="EMBL" id="CAB4571440.1"/>
    </source>
</evidence>
<name>A0A6J6E4H7_9ZZZZ</name>
<organism evidence="2">
    <name type="scientific">freshwater metagenome</name>
    <dbReference type="NCBI Taxonomy" id="449393"/>
    <lineage>
        <taxon>unclassified sequences</taxon>
        <taxon>metagenomes</taxon>
        <taxon>ecological metagenomes</taxon>
    </lineage>
</organism>
<proteinExistence type="predicted"/>
<dbReference type="AlphaFoldDB" id="A0A6J6E4H7"/>
<dbReference type="InterPro" id="IPR005135">
    <property type="entry name" value="Endo/exonuclease/phosphatase"/>
</dbReference>
<dbReference type="GO" id="GO:0004767">
    <property type="term" value="F:sphingomyelin phosphodiesterase activity"/>
    <property type="evidence" value="ECO:0007669"/>
    <property type="project" value="InterPro"/>
</dbReference>
<dbReference type="EMBL" id="CAEZTT010000021">
    <property type="protein sequence ID" value="CAB4571440.1"/>
    <property type="molecule type" value="Genomic_DNA"/>
</dbReference>
<dbReference type="SUPFAM" id="SSF56219">
    <property type="entry name" value="DNase I-like"/>
    <property type="match status" value="1"/>
</dbReference>
<reference evidence="2" key="1">
    <citation type="submission" date="2020-05" db="EMBL/GenBank/DDBJ databases">
        <authorList>
            <person name="Chiriac C."/>
            <person name="Salcher M."/>
            <person name="Ghai R."/>
            <person name="Kavagutti S V."/>
        </authorList>
    </citation>
    <scope>NUCLEOTIDE SEQUENCE</scope>
</reference>
<dbReference type="Gene3D" id="3.60.10.10">
    <property type="entry name" value="Endonuclease/exonuclease/phosphatase"/>
    <property type="match status" value="1"/>
</dbReference>
<dbReference type="PANTHER" id="PTHR16320">
    <property type="entry name" value="SPHINGOMYELINASE FAMILY MEMBER"/>
    <property type="match status" value="1"/>
</dbReference>
<dbReference type="PANTHER" id="PTHR16320:SF23">
    <property type="entry name" value="SPHINGOMYELINASE C 1"/>
    <property type="match status" value="1"/>
</dbReference>
<feature type="domain" description="Endonuclease/exonuclease/phosphatase" evidence="1">
    <location>
        <begin position="23"/>
        <end position="259"/>
    </location>
</feature>
<dbReference type="InterPro" id="IPR036691">
    <property type="entry name" value="Endo/exonu/phosph_ase_sf"/>
</dbReference>
<evidence type="ECO:0000259" key="1">
    <source>
        <dbReference type="Pfam" id="PF03372"/>
    </source>
</evidence>
<accession>A0A6J6E4H7</accession>
<dbReference type="Pfam" id="PF03372">
    <property type="entry name" value="Exo_endo_phos"/>
    <property type="match status" value="1"/>
</dbReference>